<dbReference type="GO" id="GO:0005737">
    <property type="term" value="C:cytoplasm"/>
    <property type="evidence" value="ECO:0007669"/>
    <property type="project" value="TreeGrafter"/>
</dbReference>
<reference evidence="4" key="1">
    <citation type="submission" date="2021-02" db="EMBL/GenBank/DDBJ databases">
        <authorList>
            <person name="Nowell W R."/>
        </authorList>
    </citation>
    <scope>NUCLEOTIDE SEQUENCE</scope>
</reference>
<evidence type="ECO:0000313" key="4">
    <source>
        <dbReference type="EMBL" id="CAF1681357.1"/>
    </source>
</evidence>
<dbReference type="Proteomes" id="UP000663870">
    <property type="component" value="Unassembled WGS sequence"/>
</dbReference>
<dbReference type="InterPro" id="IPR051336">
    <property type="entry name" value="RhoGEF_Guanine_NuclExch_SF"/>
</dbReference>
<evidence type="ECO:0000313" key="5">
    <source>
        <dbReference type="Proteomes" id="UP000663870"/>
    </source>
</evidence>
<sequence>MILQVFNRVNDIRDLCEKRCEQLRHLVKSTYRPIQYVHPLPFQQNESFNLIDTTITPISQQQQINEHISKFDMDSNRLLSSLNNESIINHNTKMDKKQRHVVTELLVTEQVYVEELRTIIE</sequence>
<name>A0A816GXW2_9BILA</name>
<keyword evidence="1" id="KW-0344">Guanine-nucleotide releasing factor</keyword>
<dbReference type="PROSITE" id="PS50010">
    <property type="entry name" value="DH_2"/>
    <property type="match status" value="1"/>
</dbReference>
<dbReference type="PANTHER" id="PTHR22826:SF211">
    <property type="entry name" value="LD43457P"/>
    <property type="match status" value="1"/>
</dbReference>
<dbReference type="SUPFAM" id="SSF48065">
    <property type="entry name" value="DBL homology domain (DH-domain)"/>
    <property type="match status" value="1"/>
</dbReference>
<protein>
    <recommendedName>
        <fullName evidence="2">DH domain-containing protein</fullName>
    </recommendedName>
</protein>
<feature type="domain" description="DH" evidence="2">
    <location>
        <begin position="97"/>
        <end position="121"/>
    </location>
</feature>
<dbReference type="Gene3D" id="1.20.900.10">
    <property type="entry name" value="Dbl homology (DH) domain"/>
    <property type="match status" value="1"/>
</dbReference>
<evidence type="ECO:0000256" key="1">
    <source>
        <dbReference type="ARBA" id="ARBA00022658"/>
    </source>
</evidence>
<dbReference type="InterPro" id="IPR035899">
    <property type="entry name" value="DBL_dom_sf"/>
</dbReference>
<dbReference type="EMBL" id="CAJNOL010018370">
    <property type="protein sequence ID" value="CAF1681357.1"/>
    <property type="molecule type" value="Genomic_DNA"/>
</dbReference>
<dbReference type="Proteomes" id="UP000663854">
    <property type="component" value="Unassembled WGS sequence"/>
</dbReference>
<proteinExistence type="predicted"/>
<comment type="caution">
    <text evidence="4">The sequence shown here is derived from an EMBL/GenBank/DDBJ whole genome shotgun (WGS) entry which is preliminary data.</text>
</comment>
<accession>A0A816GXW2</accession>
<dbReference type="InterPro" id="IPR000219">
    <property type="entry name" value="DH_dom"/>
</dbReference>
<keyword evidence="5" id="KW-1185">Reference proteome</keyword>
<dbReference type="GO" id="GO:0005085">
    <property type="term" value="F:guanyl-nucleotide exchange factor activity"/>
    <property type="evidence" value="ECO:0007669"/>
    <property type="project" value="UniProtKB-KW"/>
</dbReference>
<feature type="non-terminal residue" evidence="4">
    <location>
        <position position="121"/>
    </location>
</feature>
<dbReference type="AlphaFoldDB" id="A0A816GXW2"/>
<evidence type="ECO:0000259" key="2">
    <source>
        <dbReference type="PROSITE" id="PS50010"/>
    </source>
</evidence>
<dbReference type="PANTHER" id="PTHR22826">
    <property type="entry name" value="RHO GUANINE EXCHANGE FACTOR-RELATED"/>
    <property type="match status" value="1"/>
</dbReference>
<organism evidence="4 5">
    <name type="scientific">Rotaria sordida</name>
    <dbReference type="NCBI Taxonomy" id="392033"/>
    <lineage>
        <taxon>Eukaryota</taxon>
        <taxon>Metazoa</taxon>
        <taxon>Spiralia</taxon>
        <taxon>Gnathifera</taxon>
        <taxon>Rotifera</taxon>
        <taxon>Eurotatoria</taxon>
        <taxon>Bdelloidea</taxon>
        <taxon>Philodinida</taxon>
        <taxon>Philodinidae</taxon>
        <taxon>Rotaria</taxon>
    </lineage>
</organism>
<gene>
    <name evidence="4" type="ORF">JXQ802_LOCUS59215</name>
    <name evidence="3" type="ORF">PYM288_LOCUS42555</name>
</gene>
<evidence type="ECO:0000313" key="3">
    <source>
        <dbReference type="EMBL" id="CAF1570706.1"/>
    </source>
</evidence>
<dbReference type="EMBL" id="CAJNOH010016413">
    <property type="protein sequence ID" value="CAF1570706.1"/>
    <property type="molecule type" value="Genomic_DNA"/>
</dbReference>